<dbReference type="InterPro" id="IPR027417">
    <property type="entry name" value="P-loop_NTPase"/>
</dbReference>
<feature type="domain" description="Kinesin motor" evidence="8">
    <location>
        <begin position="153"/>
        <end position="234"/>
    </location>
</feature>
<evidence type="ECO:0000313" key="10">
    <source>
        <dbReference type="EMBL" id="KAF0298497.1"/>
    </source>
</evidence>
<evidence type="ECO:0000256" key="4">
    <source>
        <dbReference type="ARBA" id="ARBA00022840"/>
    </source>
</evidence>
<dbReference type="AlphaFoldDB" id="A0A6A4VQL3"/>
<evidence type="ECO:0000259" key="8">
    <source>
        <dbReference type="PROSITE" id="PS50067"/>
    </source>
</evidence>
<evidence type="ECO:0000256" key="1">
    <source>
        <dbReference type="ARBA" id="ARBA00004245"/>
    </source>
</evidence>
<feature type="domain" description="Reverse transcriptase" evidence="9">
    <location>
        <begin position="1"/>
        <end position="112"/>
    </location>
</feature>
<dbReference type="InterPro" id="IPR027640">
    <property type="entry name" value="Kinesin-like_fam"/>
</dbReference>
<dbReference type="GO" id="GO:0008017">
    <property type="term" value="F:microtubule binding"/>
    <property type="evidence" value="ECO:0007669"/>
    <property type="project" value="InterPro"/>
</dbReference>
<dbReference type="PROSITE" id="PS50878">
    <property type="entry name" value="RT_POL"/>
    <property type="match status" value="1"/>
</dbReference>
<dbReference type="PROSITE" id="PS50067">
    <property type="entry name" value="KINESIN_MOTOR_2"/>
    <property type="match status" value="1"/>
</dbReference>
<keyword evidence="6" id="KW-0206">Cytoskeleton</keyword>
<organism evidence="10 11">
    <name type="scientific">Amphibalanus amphitrite</name>
    <name type="common">Striped barnacle</name>
    <name type="synonym">Balanus amphitrite</name>
    <dbReference type="NCBI Taxonomy" id="1232801"/>
    <lineage>
        <taxon>Eukaryota</taxon>
        <taxon>Metazoa</taxon>
        <taxon>Ecdysozoa</taxon>
        <taxon>Arthropoda</taxon>
        <taxon>Crustacea</taxon>
        <taxon>Multicrustacea</taxon>
        <taxon>Cirripedia</taxon>
        <taxon>Thoracica</taxon>
        <taxon>Thoracicalcarea</taxon>
        <taxon>Balanomorpha</taxon>
        <taxon>Balanoidea</taxon>
        <taxon>Balanidae</taxon>
        <taxon>Amphibalaninae</taxon>
        <taxon>Amphibalanus</taxon>
    </lineage>
</organism>
<keyword evidence="3" id="KW-0547">Nucleotide-binding</keyword>
<dbReference type="InterPro" id="IPR036961">
    <property type="entry name" value="Kinesin_motor_dom_sf"/>
</dbReference>
<dbReference type="GO" id="GO:0005524">
    <property type="term" value="F:ATP binding"/>
    <property type="evidence" value="ECO:0007669"/>
    <property type="project" value="UniProtKB-KW"/>
</dbReference>
<keyword evidence="4" id="KW-0067">ATP-binding</keyword>
<protein>
    <submittedName>
        <fullName evidence="10">Kinesin-like protein KIN-14N</fullName>
    </submittedName>
</protein>
<dbReference type="InterPro" id="IPR001752">
    <property type="entry name" value="Kinesin_motor_dom"/>
</dbReference>
<gene>
    <name evidence="10" type="primary">KIN14N</name>
    <name evidence="10" type="ORF">FJT64_004093</name>
</gene>
<evidence type="ECO:0000256" key="6">
    <source>
        <dbReference type="ARBA" id="ARBA00023212"/>
    </source>
</evidence>
<dbReference type="GO" id="GO:0007018">
    <property type="term" value="P:microtubule-based movement"/>
    <property type="evidence" value="ECO:0007669"/>
    <property type="project" value="InterPro"/>
</dbReference>
<dbReference type="GO" id="GO:0003777">
    <property type="term" value="F:microtubule motor activity"/>
    <property type="evidence" value="ECO:0007669"/>
    <property type="project" value="InterPro"/>
</dbReference>
<evidence type="ECO:0000256" key="3">
    <source>
        <dbReference type="ARBA" id="ARBA00022741"/>
    </source>
</evidence>
<keyword evidence="2" id="KW-0493">Microtubule</keyword>
<dbReference type="SUPFAM" id="SSF52540">
    <property type="entry name" value="P-loop containing nucleoside triphosphate hydrolases"/>
    <property type="match status" value="1"/>
</dbReference>
<dbReference type="OrthoDB" id="3176171at2759"/>
<evidence type="ECO:0000256" key="2">
    <source>
        <dbReference type="ARBA" id="ARBA00022701"/>
    </source>
</evidence>
<keyword evidence="11" id="KW-1185">Reference proteome</keyword>
<comment type="subcellular location">
    <subcellularLocation>
        <location evidence="1">Cytoplasm</location>
        <location evidence="1">Cytoskeleton</location>
    </subcellularLocation>
</comment>
<keyword evidence="6" id="KW-0963">Cytoplasm</keyword>
<reference evidence="10 11" key="1">
    <citation type="submission" date="2019-07" db="EMBL/GenBank/DDBJ databases">
        <title>Draft genome assembly of a fouling barnacle, Amphibalanus amphitrite (Darwin, 1854): The first reference genome for Thecostraca.</title>
        <authorList>
            <person name="Kim W."/>
        </authorList>
    </citation>
    <scope>NUCLEOTIDE SEQUENCE [LARGE SCALE GENOMIC DNA]</scope>
    <source>
        <strain evidence="10">SNU_AA5</strain>
        <tissue evidence="10">Soma without cirri and trophi</tissue>
    </source>
</reference>
<dbReference type="EMBL" id="VIIS01001428">
    <property type="protein sequence ID" value="KAF0298497.1"/>
    <property type="molecule type" value="Genomic_DNA"/>
</dbReference>
<dbReference type="PANTHER" id="PTHR47972">
    <property type="entry name" value="KINESIN-LIKE PROTEIN KLP-3"/>
    <property type="match status" value="1"/>
</dbReference>
<evidence type="ECO:0000313" key="11">
    <source>
        <dbReference type="Proteomes" id="UP000440578"/>
    </source>
</evidence>
<dbReference type="Pfam" id="PF00225">
    <property type="entry name" value="Kinesin"/>
    <property type="match status" value="1"/>
</dbReference>
<accession>A0A6A4VQL3</accession>
<dbReference type="GO" id="GO:0005874">
    <property type="term" value="C:microtubule"/>
    <property type="evidence" value="ECO:0007669"/>
    <property type="project" value="UniProtKB-KW"/>
</dbReference>
<sequence>MVMDELVDLMGTRHKLRPGPDIGGFNTLAFADDLVLASGTVHGMNQQLATAREFFDARSMKVNASKSHTIRLAPAPGTRTVKVAEGSTFSIGDEPIMNRKITESVKYLGLSLSPKGPNKYDTHAVVKDLQLIQKAALKPEQKLDVIRDRTRPQGDRLTETKNINQSLASLGNVTMALGNTQDHVPFRDSKLTHLLHLSLDGNSKTLMFVKVSPSEDGAGETLNSLRLAGQVNHCHIGAATKRTRVCPRCLGFLPVPSPARRLQCRPEIPVRGPSSGRL</sequence>
<comment type="similarity">
    <text evidence="7">Belongs to the TRAFAC class myosin-kinesin ATPase superfamily. Kinesin family.</text>
</comment>
<evidence type="ECO:0000256" key="7">
    <source>
        <dbReference type="PROSITE-ProRule" id="PRU00283"/>
    </source>
</evidence>
<dbReference type="SMART" id="SM00129">
    <property type="entry name" value="KISc"/>
    <property type="match status" value="1"/>
</dbReference>
<comment type="caution">
    <text evidence="7">Lacks conserved residue(s) required for the propagation of feature annotation.</text>
</comment>
<dbReference type="InterPro" id="IPR000477">
    <property type="entry name" value="RT_dom"/>
</dbReference>
<name>A0A6A4VQL3_AMPAM</name>
<dbReference type="PRINTS" id="PR00380">
    <property type="entry name" value="KINESINHEAVY"/>
</dbReference>
<evidence type="ECO:0000259" key="9">
    <source>
        <dbReference type="PROSITE" id="PS50878"/>
    </source>
</evidence>
<dbReference type="Gene3D" id="3.40.850.10">
    <property type="entry name" value="Kinesin motor domain"/>
    <property type="match status" value="1"/>
</dbReference>
<dbReference type="Proteomes" id="UP000440578">
    <property type="component" value="Unassembled WGS sequence"/>
</dbReference>
<dbReference type="PANTHER" id="PTHR47972:SF45">
    <property type="entry name" value="PROTEIN CLARET SEGREGATIONAL"/>
    <property type="match status" value="1"/>
</dbReference>
<evidence type="ECO:0000256" key="5">
    <source>
        <dbReference type="ARBA" id="ARBA00023175"/>
    </source>
</evidence>
<comment type="caution">
    <text evidence="10">The sequence shown here is derived from an EMBL/GenBank/DDBJ whole genome shotgun (WGS) entry which is preliminary data.</text>
</comment>
<keyword evidence="5" id="KW-0505">Motor protein</keyword>
<proteinExistence type="inferred from homology"/>